<dbReference type="Proteomes" id="UP001296104">
    <property type="component" value="Unassembled WGS sequence"/>
</dbReference>
<dbReference type="AlphaFoldDB" id="A0AAI8YWP7"/>
<gene>
    <name evidence="2" type="ORF">LECACI_7A003377</name>
</gene>
<evidence type="ECO:0000313" key="3">
    <source>
        <dbReference type="Proteomes" id="UP001296104"/>
    </source>
</evidence>
<feature type="domain" description="F-box" evidence="1">
    <location>
        <begin position="1"/>
        <end position="19"/>
    </location>
</feature>
<dbReference type="PROSITE" id="PS50181">
    <property type="entry name" value="FBOX"/>
    <property type="match status" value="1"/>
</dbReference>
<evidence type="ECO:0000259" key="1">
    <source>
        <dbReference type="PROSITE" id="PS50181"/>
    </source>
</evidence>
<accession>A0AAI8YWP7</accession>
<keyword evidence="3" id="KW-1185">Reference proteome</keyword>
<evidence type="ECO:0000313" key="2">
    <source>
        <dbReference type="EMBL" id="CAK3957765.1"/>
    </source>
</evidence>
<sequence length="468" mass="53135">MSILKLPTELLDEVFSYLDWDRSEYLYPTKPDIINASLSCRELREALIPSVFRDVVLRLRWAGGQLVEPRLYTLRTEHPELARHIRCVYIRTEYEQCQHCAERGDPQPFTVPQNVHDWLNPSGSAGSLPVGQAGLRTRADALAAKMLQVEEGQASCLSSKAEELVLRSKQGQQSPPEIDALAIVMLCIPACTTTLVFKSLTNNVRMASRDRFAHRLLSTALRLLGDRLQDLTTVTTSVKNPLGMSRHQRQPRILAKSIEDFDGITGEIVQNLHLHRLSFALSDEAEMKPQTYPPDLFSAGYSRWHQAADNVRELNICYVRAEARELLQLLKGFHSLQRLSFRDCVLRVQSNALPAPRQVRFEAQQNVWLLFAIELRQALQHVKIHMRDIRSHGEQAYLTPSTVAWLLSQAVPPGALIDADREERLMQDFGSFLPLWLAEDSERGAAAAEDWVNTRAALSDTAMSRRWR</sequence>
<comment type="caution">
    <text evidence="2">The sequence shown here is derived from an EMBL/GenBank/DDBJ whole genome shotgun (WGS) entry which is preliminary data.</text>
</comment>
<protein>
    <recommendedName>
        <fullName evidence="1">F-box domain-containing protein</fullName>
    </recommendedName>
</protein>
<reference evidence="2" key="1">
    <citation type="submission" date="2023-11" db="EMBL/GenBank/DDBJ databases">
        <authorList>
            <person name="Alioto T."/>
            <person name="Alioto T."/>
            <person name="Gomez Garrido J."/>
        </authorList>
    </citation>
    <scope>NUCLEOTIDE SEQUENCE</scope>
</reference>
<dbReference type="EMBL" id="CAVMBE010000016">
    <property type="protein sequence ID" value="CAK3957765.1"/>
    <property type="molecule type" value="Genomic_DNA"/>
</dbReference>
<name>A0AAI8YWP7_9PEZI</name>
<dbReference type="InterPro" id="IPR001810">
    <property type="entry name" value="F-box_dom"/>
</dbReference>
<organism evidence="2 3">
    <name type="scientific">Lecanosticta acicola</name>
    <dbReference type="NCBI Taxonomy" id="111012"/>
    <lineage>
        <taxon>Eukaryota</taxon>
        <taxon>Fungi</taxon>
        <taxon>Dikarya</taxon>
        <taxon>Ascomycota</taxon>
        <taxon>Pezizomycotina</taxon>
        <taxon>Dothideomycetes</taxon>
        <taxon>Dothideomycetidae</taxon>
        <taxon>Mycosphaerellales</taxon>
        <taxon>Mycosphaerellaceae</taxon>
        <taxon>Lecanosticta</taxon>
    </lineage>
</organism>
<proteinExistence type="predicted"/>